<proteinExistence type="predicted"/>
<evidence type="ECO:0000313" key="1">
    <source>
        <dbReference type="EMBL" id="DAG00840.1"/>
    </source>
</evidence>
<name>A0A8S5V262_9CAUD</name>
<dbReference type="Pfam" id="PF16510">
    <property type="entry name" value="P22_portal"/>
    <property type="match status" value="1"/>
</dbReference>
<dbReference type="EMBL" id="BK016183">
    <property type="protein sequence ID" value="DAG00840.1"/>
    <property type="molecule type" value="Genomic_DNA"/>
</dbReference>
<reference evidence="1" key="1">
    <citation type="journal article" date="2021" name="Proc. Natl. Acad. Sci. U.S.A.">
        <title>A Catalog of Tens of Thousands of Viruses from Human Metagenomes Reveals Hidden Associations with Chronic Diseases.</title>
        <authorList>
            <person name="Tisza M.J."/>
            <person name="Buck C.B."/>
        </authorList>
    </citation>
    <scope>NUCLEOTIDE SEQUENCE</scope>
    <source>
        <strain evidence="1">CtncN39</strain>
    </source>
</reference>
<accession>A0A8S5V262</accession>
<organism evidence="1">
    <name type="scientific">Myoviridae sp. ctncN39</name>
    <dbReference type="NCBI Taxonomy" id="2825170"/>
    <lineage>
        <taxon>Viruses</taxon>
        <taxon>Duplodnaviria</taxon>
        <taxon>Heunggongvirae</taxon>
        <taxon>Uroviricota</taxon>
        <taxon>Caudoviricetes</taxon>
    </lineage>
</organism>
<protein>
    <submittedName>
        <fullName evidence="1">Portal protein dodecamer 3.3A</fullName>
    </submittedName>
</protein>
<sequence>MNTNAATDEKQITDIWRKYLAGVEHHRVKNMYRRDERCWHFYNGDQWYGMSQGGQELPMENIIKPILKYKVGTVATNDTTIVFSAMTDNPVLLGICDELNQFGVQVWEQTRMDVLKWQIIKAAAITGDSYLYCYDARPDSEAVVSDRTPRTEVRVVDRSSVYLGDEQEQDIQAQPWIILAERRPVSQIRKWARQNGVAEEEIDKIVSDTKTDTKLNSSEAEEVRTGDGKCTSLVYFELVDDPAQPGARMLRFSRSTEQVIWQEPKDVPGLDVYPVAQMRWEDSPNSARGISECEALIPNQIEINKTLARRSLIVKRYGYPTAVYDAEKIVNPSALQKVGATVRARNLANSPISSVIQYLEPRTTSGEGAALQAELIQQTRELEGAGDSATGQIDVTKTSGEAIKAARDQSAMVLNDQAAAYKGFVEQLARIWYKLWCAYSTDGMEFAYHDADGDTGMLKAIITPQALAALDMQIKIDVSPADPYSILSQQTSLDNALAAGHITFEEYVEALDANSPVPAAKFRKILEARKQQAQVQPAKATQNMPQAAVGGTQNAMQSMQM</sequence>
<dbReference type="InterPro" id="IPR032427">
    <property type="entry name" value="P22_portal"/>
</dbReference>